<dbReference type="PANTHER" id="PTHR48475">
    <property type="entry name" value="RIBONUCLEASE H"/>
    <property type="match status" value="1"/>
</dbReference>
<dbReference type="PANTHER" id="PTHR48475:SF2">
    <property type="entry name" value="RIBONUCLEASE H"/>
    <property type="match status" value="1"/>
</dbReference>
<evidence type="ECO:0000313" key="2">
    <source>
        <dbReference type="EMBL" id="SPD18278.1"/>
    </source>
</evidence>
<dbReference type="InterPro" id="IPR012337">
    <property type="entry name" value="RNaseH-like_sf"/>
</dbReference>
<proteinExistence type="predicted"/>
<dbReference type="GO" id="GO:0015074">
    <property type="term" value="P:DNA integration"/>
    <property type="evidence" value="ECO:0007669"/>
    <property type="project" value="InterPro"/>
</dbReference>
<name>A0A2N9I1J4_FAGSY</name>
<sequence>MDRSSPDLSLYGGKTAIRGGTRLHAPMGTPALRSRAAAACKLNNRVFRAPIQKAAPSSEFSPADLSFGVGISAIGVFTRLHAPSRLRRNILRASTRGHAAACVRHTRPRSWHTPRPRVASLCHCVSPYRHVSAPHQHAMCFVSDNGTQFDSGPFKKYCSDFGIRNYFSSPAYPQGNGQAESSNKVILNGIKKRLEEAKGRWVEELPTVLWTFRTTPRSSTGETPYSLTYGVEAVIPLKVGLPTLRSEEYDQNNNELVLAKDLDLAQERRDLAMIRLASYQGDLKKRYGKECKLLGANWEGPYQIVSEAGQGAFNLQGMDGKPLKRPWNISNLKKFYQ</sequence>
<evidence type="ECO:0000259" key="1">
    <source>
        <dbReference type="PROSITE" id="PS50994"/>
    </source>
</evidence>
<reference evidence="2" key="1">
    <citation type="submission" date="2018-02" db="EMBL/GenBank/DDBJ databases">
        <authorList>
            <person name="Cohen D.B."/>
            <person name="Kent A.D."/>
        </authorList>
    </citation>
    <scope>NUCLEOTIDE SEQUENCE</scope>
</reference>
<dbReference type="EMBL" id="OIVN01004592">
    <property type="protein sequence ID" value="SPD18278.1"/>
    <property type="molecule type" value="Genomic_DNA"/>
</dbReference>
<protein>
    <recommendedName>
        <fullName evidence="1">Integrase catalytic domain-containing protein</fullName>
    </recommendedName>
</protein>
<accession>A0A2N9I1J4</accession>
<dbReference type="PROSITE" id="PS50994">
    <property type="entry name" value="INTEGRASE"/>
    <property type="match status" value="1"/>
</dbReference>
<organism evidence="2">
    <name type="scientific">Fagus sylvatica</name>
    <name type="common">Beechnut</name>
    <dbReference type="NCBI Taxonomy" id="28930"/>
    <lineage>
        <taxon>Eukaryota</taxon>
        <taxon>Viridiplantae</taxon>
        <taxon>Streptophyta</taxon>
        <taxon>Embryophyta</taxon>
        <taxon>Tracheophyta</taxon>
        <taxon>Spermatophyta</taxon>
        <taxon>Magnoliopsida</taxon>
        <taxon>eudicotyledons</taxon>
        <taxon>Gunneridae</taxon>
        <taxon>Pentapetalae</taxon>
        <taxon>rosids</taxon>
        <taxon>fabids</taxon>
        <taxon>Fagales</taxon>
        <taxon>Fagaceae</taxon>
        <taxon>Fagus</taxon>
    </lineage>
</organism>
<feature type="domain" description="Integrase catalytic" evidence="1">
    <location>
        <begin position="141"/>
        <end position="232"/>
    </location>
</feature>
<gene>
    <name evidence="2" type="ORF">FSB_LOCUS46160</name>
</gene>
<dbReference type="SUPFAM" id="SSF53098">
    <property type="entry name" value="Ribonuclease H-like"/>
    <property type="match status" value="1"/>
</dbReference>
<dbReference type="InterPro" id="IPR001584">
    <property type="entry name" value="Integrase_cat-core"/>
</dbReference>
<dbReference type="GO" id="GO:0003676">
    <property type="term" value="F:nucleic acid binding"/>
    <property type="evidence" value="ECO:0007669"/>
    <property type="project" value="InterPro"/>
</dbReference>
<dbReference type="AlphaFoldDB" id="A0A2N9I1J4"/>
<dbReference type="Gene3D" id="3.30.420.10">
    <property type="entry name" value="Ribonuclease H-like superfamily/Ribonuclease H"/>
    <property type="match status" value="1"/>
</dbReference>
<dbReference type="InterPro" id="IPR036397">
    <property type="entry name" value="RNaseH_sf"/>
</dbReference>